<accession>A0A3D8RQH7</accession>
<dbReference type="InterPro" id="IPR029058">
    <property type="entry name" value="AB_hydrolase_fold"/>
</dbReference>
<dbReference type="OrthoDB" id="408631at2759"/>
<keyword evidence="2 3" id="KW-0378">Hydrolase</keyword>
<dbReference type="EC" id="3.1.1.-" evidence="3"/>
<evidence type="ECO:0000256" key="1">
    <source>
        <dbReference type="ARBA" id="ARBA00005964"/>
    </source>
</evidence>
<keyword evidence="6" id="KW-1185">Reference proteome</keyword>
<dbReference type="GeneID" id="38116704"/>
<feature type="domain" description="Carboxylesterase type B" evidence="4">
    <location>
        <begin position="1"/>
        <end position="413"/>
    </location>
</feature>
<dbReference type="AlphaFoldDB" id="A0A3D8RQH7"/>
<dbReference type="STRING" id="1810919.A0A3D8RQH7"/>
<name>A0A3D8RQH7_9EURO</name>
<evidence type="ECO:0000256" key="2">
    <source>
        <dbReference type="ARBA" id="ARBA00022801"/>
    </source>
</evidence>
<evidence type="ECO:0000313" key="6">
    <source>
        <dbReference type="Proteomes" id="UP000256690"/>
    </source>
</evidence>
<comment type="similarity">
    <text evidence="1 3">Belongs to the type-B carboxylesterase/lipase family.</text>
</comment>
<comment type="caution">
    <text evidence="5">The sequence shown here is derived from an EMBL/GenBank/DDBJ whole genome shotgun (WGS) entry which is preliminary data.</text>
</comment>
<dbReference type="InterPro" id="IPR002018">
    <property type="entry name" value="CarbesteraseB"/>
</dbReference>
<evidence type="ECO:0000259" key="4">
    <source>
        <dbReference type="Pfam" id="PF00135"/>
    </source>
</evidence>
<dbReference type="Proteomes" id="UP000256690">
    <property type="component" value="Unassembled WGS sequence"/>
</dbReference>
<dbReference type="GO" id="GO:0016787">
    <property type="term" value="F:hydrolase activity"/>
    <property type="evidence" value="ECO:0007669"/>
    <property type="project" value="UniProtKB-KW"/>
</dbReference>
<dbReference type="RefSeq" id="XP_026602654.1">
    <property type="nucleotide sequence ID" value="XM_026748350.1"/>
</dbReference>
<protein>
    <recommendedName>
        <fullName evidence="3">Carboxylic ester hydrolase</fullName>
        <ecNumber evidence="3">3.1.1.-</ecNumber>
    </recommendedName>
</protein>
<gene>
    <name evidence="5" type="ORF">DSM5745_06334</name>
</gene>
<dbReference type="PANTHER" id="PTHR11559">
    <property type="entry name" value="CARBOXYLESTERASE"/>
    <property type="match status" value="1"/>
</dbReference>
<sequence>MSEDCLSLNIIRPSNVSNSSELPVAVWIHGGGLYSGSSRQTNLTNFVSQGTASNNPFIAVSINYRLNAFGFLWGSDEVAAHGSANNGLRDQRLALSWIQENIGFFGGDPSKVTIFGQSSGGLSVGKQLIAYGGRDDGLFRAAILQSGGMAEKWPYNIEDPGVYTRDLYMNLTTTTGCEGSASPFECLRELPIESLSAGLNISNTPVFAGTGLGPWLTQVDGDFLLDGPTESLDKRHFVPVPIMYTTTTDEATAFSFVSSVDTDADFRAFVAAGGPDEVTVSEIEKLYPRDLGLPAGWTPTAEEEATYGAQWKRAVAFHTDAVETCSRRRTVNAWTAANGTAYAARINILAPNDAARLGSHHSVELDYVFGNVESTNKALVNMAKLMSRVWASFVVHLDPNHHHVHGVPLWPVWSGSEADGTVGYNFVFNTNGSIDSRSCVEVDDYRLEQTRYLNSVMQRQMYY</sequence>
<proteinExistence type="inferred from homology"/>
<dbReference type="SUPFAM" id="SSF53474">
    <property type="entry name" value="alpha/beta-Hydrolases"/>
    <property type="match status" value="1"/>
</dbReference>
<dbReference type="Pfam" id="PF00135">
    <property type="entry name" value="COesterase"/>
    <property type="match status" value="1"/>
</dbReference>
<dbReference type="Gene3D" id="3.40.50.1820">
    <property type="entry name" value="alpha/beta hydrolase"/>
    <property type="match status" value="1"/>
</dbReference>
<dbReference type="PROSITE" id="PS00122">
    <property type="entry name" value="CARBOXYLESTERASE_B_1"/>
    <property type="match status" value="1"/>
</dbReference>
<dbReference type="InterPro" id="IPR019826">
    <property type="entry name" value="Carboxylesterase_B_AS"/>
</dbReference>
<dbReference type="EMBL" id="PVWQ01000007">
    <property type="protein sequence ID" value="RDW76342.1"/>
    <property type="molecule type" value="Genomic_DNA"/>
</dbReference>
<evidence type="ECO:0000313" key="5">
    <source>
        <dbReference type="EMBL" id="RDW76342.1"/>
    </source>
</evidence>
<organism evidence="5 6">
    <name type="scientific">Aspergillus mulundensis</name>
    <dbReference type="NCBI Taxonomy" id="1810919"/>
    <lineage>
        <taxon>Eukaryota</taxon>
        <taxon>Fungi</taxon>
        <taxon>Dikarya</taxon>
        <taxon>Ascomycota</taxon>
        <taxon>Pezizomycotina</taxon>
        <taxon>Eurotiomycetes</taxon>
        <taxon>Eurotiomycetidae</taxon>
        <taxon>Eurotiales</taxon>
        <taxon>Aspergillaceae</taxon>
        <taxon>Aspergillus</taxon>
        <taxon>Aspergillus subgen. Nidulantes</taxon>
    </lineage>
</organism>
<evidence type="ECO:0000256" key="3">
    <source>
        <dbReference type="RuleBase" id="RU361235"/>
    </source>
</evidence>
<dbReference type="InterPro" id="IPR050309">
    <property type="entry name" value="Type-B_Carboxylest/Lipase"/>
</dbReference>
<reference evidence="5 6" key="1">
    <citation type="journal article" date="2018" name="IMA Fungus">
        <title>IMA Genome-F 9: Draft genome sequence of Annulohypoxylon stygium, Aspergillus mulundensis, Berkeleyomyces basicola (syn. Thielaviopsis basicola), Ceratocystis smalleyi, two Cercospora beticola strains, Coleophoma cylindrospora, Fusarium fracticaudum, Phialophora cf. hyalina, and Morchella septimelata.</title>
        <authorList>
            <person name="Wingfield B.D."/>
            <person name="Bills G.F."/>
            <person name="Dong Y."/>
            <person name="Huang W."/>
            <person name="Nel W.J."/>
            <person name="Swalarsk-Parry B.S."/>
            <person name="Vaghefi N."/>
            <person name="Wilken P.M."/>
            <person name="An Z."/>
            <person name="de Beer Z.W."/>
            <person name="De Vos L."/>
            <person name="Chen L."/>
            <person name="Duong T.A."/>
            <person name="Gao Y."/>
            <person name="Hammerbacher A."/>
            <person name="Kikkert J.R."/>
            <person name="Li Y."/>
            <person name="Li H."/>
            <person name="Li K."/>
            <person name="Li Q."/>
            <person name="Liu X."/>
            <person name="Ma X."/>
            <person name="Naidoo K."/>
            <person name="Pethybridge S.J."/>
            <person name="Sun J."/>
            <person name="Steenkamp E.T."/>
            <person name="van der Nest M.A."/>
            <person name="van Wyk S."/>
            <person name="Wingfield M.J."/>
            <person name="Xiong C."/>
            <person name="Yue Q."/>
            <person name="Zhang X."/>
        </authorList>
    </citation>
    <scope>NUCLEOTIDE SEQUENCE [LARGE SCALE GENOMIC DNA]</scope>
    <source>
        <strain evidence="5 6">DSM 5745</strain>
    </source>
</reference>